<dbReference type="EMBL" id="UINC01221656">
    <property type="protein sequence ID" value="SVE50076.1"/>
    <property type="molecule type" value="Genomic_DNA"/>
</dbReference>
<evidence type="ECO:0000313" key="1">
    <source>
        <dbReference type="EMBL" id="SVE50076.1"/>
    </source>
</evidence>
<sequence length="25" mass="2711">MSVNSIKDQNKALIYITSDIASDAI</sequence>
<accession>A0A383DZV3</accession>
<reference evidence="1" key="1">
    <citation type="submission" date="2018-05" db="EMBL/GenBank/DDBJ databases">
        <authorList>
            <person name="Lanie J.A."/>
            <person name="Ng W.-L."/>
            <person name="Kazmierczak K.M."/>
            <person name="Andrzejewski T.M."/>
            <person name="Davidsen T.M."/>
            <person name="Wayne K.J."/>
            <person name="Tettelin H."/>
            <person name="Glass J.I."/>
            <person name="Rusch D."/>
            <person name="Podicherti R."/>
            <person name="Tsui H.-C.T."/>
            <person name="Winkler M.E."/>
        </authorList>
    </citation>
    <scope>NUCLEOTIDE SEQUENCE</scope>
</reference>
<proteinExistence type="predicted"/>
<organism evidence="1">
    <name type="scientific">marine metagenome</name>
    <dbReference type="NCBI Taxonomy" id="408172"/>
    <lineage>
        <taxon>unclassified sequences</taxon>
        <taxon>metagenomes</taxon>
        <taxon>ecological metagenomes</taxon>
    </lineage>
</organism>
<gene>
    <name evidence="1" type="ORF">METZ01_LOCUS502930</name>
</gene>
<protein>
    <submittedName>
        <fullName evidence="1">Uncharacterized protein</fullName>
    </submittedName>
</protein>
<name>A0A383DZV3_9ZZZZ</name>
<dbReference type="AlphaFoldDB" id="A0A383DZV3"/>